<dbReference type="EMBL" id="CP081864">
    <property type="protein sequence ID" value="QZN94499.1"/>
    <property type="molecule type" value="Genomic_DNA"/>
</dbReference>
<gene>
    <name evidence="5" type="ORF">K6K13_14430</name>
</gene>
<dbReference type="Pfam" id="PF00544">
    <property type="entry name" value="Pectate_lyase_4"/>
    <property type="match status" value="1"/>
</dbReference>
<evidence type="ECO:0000256" key="3">
    <source>
        <dbReference type="SAM" id="SignalP"/>
    </source>
</evidence>
<keyword evidence="6" id="KW-1185">Reference proteome</keyword>
<comment type="similarity">
    <text evidence="2">Belongs to the polysaccharide lyase 1 family.</text>
</comment>
<dbReference type="PANTHER" id="PTHR31683">
    <property type="entry name" value="PECTATE LYASE 18-RELATED"/>
    <property type="match status" value="1"/>
</dbReference>
<feature type="chain" id="PRO_5047074472" evidence="3">
    <location>
        <begin position="26"/>
        <end position="520"/>
    </location>
</feature>
<evidence type="ECO:0000256" key="1">
    <source>
        <dbReference type="ARBA" id="ARBA00023239"/>
    </source>
</evidence>
<keyword evidence="2" id="KW-0624">Polysaccharide degradation</keyword>
<feature type="signal peptide" evidence="3">
    <location>
        <begin position="1"/>
        <end position="25"/>
    </location>
</feature>
<dbReference type="InterPro" id="IPR011050">
    <property type="entry name" value="Pectin_lyase_fold/virulence"/>
</dbReference>
<dbReference type="Gene3D" id="2.160.20.10">
    <property type="entry name" value="Single-stranded right-handed beta-helix, Pectin lyase-like"/>
    <property type="match status" value="1"/>
</dbReference>
<sequence length="520" mass="56961">MLVKNSRRFRYSVLCVALSSLFLSGCDNSSSHTELTDDTLPVKTAPFGWTAQYKDVDGTAAATTGGEGARAESIYVVSSRQELKDALSNVRSPNYLAGDATAELTAKLEPKIIYWVGTIRGDDLGNGTYADATYYKTKPNKTTFDFDLYVKAFDKDYLAQLQATIDAGGAEATTAQTELTLLKKQNGQRSQYANNQKAQIQFQVPPNTTILDVGQDARLEEGYLSINTLSHTFNKTDNSNIIIRNITFQAPRDFAPAWDAGDGASGNWNARYDAVSINASKNVWIDHCTFTDGEHPDSKEQVLFGKHIQRHDGLLDIEDGADYLTISYNVFEEHDKTTIIGSGDSDEGEYRITFEGNLWSNLTQRAPRVRFGQVHLVNNYHRGATDADYPILYSIGMGFASSILSEGNVFNFQGAGAEESTIIGAYKGSKFKDNGSWFNGAQAKNLNQIAIEKCTALQEEEKAAAESANKAPGNWALETCTNDIDWEPPYTYAVGKSIAAVEKYVLENAGAGKLSISLPD</sequence>
<dbReference type="PANTHER" id="PTHR31683:SF18">
    <property type="entry name" value="PECTATE LYASE 21-RELATED"/>
    <property type="match status" value="1"/>
</dbReference>
<dbReference type="InterPro" id="IPR002022">
    <property type="entry name" value="Pec_lyase"/>
</dbReference>
<dbReference type="GO" id="GO:0016829">
    <property type="term" value="F:lyase activity"/>
    <property type="evidence" value="ECO:0007669"/>
    <property type="project" value="UniProtKB-KW"/>
</dbReference>
<dbReference type="Proteomes" id="UP000825886">
    <property type="component" value="Chromosome"/>
</dbReference>
<reference evidence="5 6" key="1">
    <citation type="submission" date="2021-08" db="EMBL/GenBank/DDBJ databases">
        <title>Culture and genomic analysis of Symbiopectobacterium purcellii sp. nov. gen. nov., isolated from the leafhopper Empoasca decipiens.</title>
        <authorList>
            <person name="Nadal-Jimenez P."/>
            <person name="Siozios S."/>
            <person name="Halliday N."/>
            <person name="Camara M."/>
            <person name="Hurst G.D.D."/>
        </authorList>
    </citation>
    <scope>NUCLEOTIDE SEQUENCE [LARGE SCALE GENOMIC DNA]</scope>
    <source>
        <strain evidence="5 6">SyEd1</strain>
    </source>
</reference>
<dbReference type="RefSeq" id="WP_222157620.1">
    <property type="nucleotide sequence ID" value="NZ_CP081864.1"/>
</dbReference>
<evidence type="ECO:0000313" key="6">
    <source>
        <dbReference type="Proteomes" id="UP000825886"/>
    </source>
</evidence>
<evidence type="ECO:0000259" key="4">
    <source>
        <dbReference type="SMART" id="SM00656"/>
    </source>
</evidence>
<dbReference type="InterPro" id="IPR012334">
    <property type="entry name" value="Pectin_lyas_fold"/>
</dbReference>
<evidence type="ECO:0000313" key="5">
    <source>
        <dbReference type="EMBL" id="QZN94499.1"/>
    </source>
</evidence>
<evidence type="ECO:0000256" key="2">
    <source>
        <dbReference type="RuleBase" id="RU361173"/>
    </source>
</evidence>
<comment type="subcellular location">
    <subcellularLocation>
        <location evidence="2">Secreted</location>
    </subcellularLocation>
</comment>
<keyword evidence="2" id="KW-0964">Secreted</keyword>
<keyword evidence="2" id="KW-0119">Carbohydrate metabolism</keyword>
<dbReference type="SUPFAM" id="SSF51126">
    <property type="entry name" value="Pectin lyase-like"/>
    <property type="match status" value="1"/>
</dbReference>
<name>A0ABX9AIN0_9ENTR</name>
<feature type="domain" description="Pectate lyase" evidence="4">
    <location>
        <begin position="148"/>
        <end position="419"/>
    </location>
</feature>
<dbReference type="PROSITE" id="PS51257">
    <property type="entry name" value="PROKAR_LIPOPROTEIN"/>
    <property type="match status" value="1"/>
</dbReference>
<keyword evidence="1 2" id="KW-0456">Lyase</keyword>
<protein>
    <submittedName>
        <fullName evidence="5">Polysaccharide lyase family 1 protein</fullName>
    </submittedName>
</protein>
<dbReference type="SMART" id="SM00656">
    <property type="entry name" value="Amb_all"/>
    <property type="match status" value="1"/>
</dbReference>
<dbReference type="InterPro" id="IPR045032">
    <property type="entry name" value="PEL"/>
</dbReference>
<organism evidence="5 6">
    <name type="scientific">Symbiopectobacterium purcellii</name>
    <dbReference type="NCBI Taxonomy" id="2871826"/>
    <lineage>
        <taxon>Bacteria</taxon>
        <taxon>Pseudomonadati</taxon>
        <taxon>Pseudomonadota</taxon>
        <taxon>Gammaproteobacteria</taxon>
        <taxon>Enterobacterales</taxon>
        <taxon>Enterobacteriaceae</taxon>
    </lineage>
</organism>
<accession>A0ABX9AIN0</accession>
<proteinExistence type="inferred from homology"/>
<keyword evidence="3" id="KW-0732">Signal</keyword>